<evidence type="ECO:0000313" key="11">
    <source>
        <dbReference type="Proteomes" id="UP000276991"/>
    </source>
</evidence>
<keyword evidence="3" id="KW-0963">Cytoplasm</keyword>
<evidence type="ECO:0000256" key="6">
    <source>
        <dbReference type="ARBA" id="ARBA00023288"/>
    </source>
</evidence>
<keyword evidence="4 9" id="KW-0072">Autophagy</keyword>
<dbReference type="EMBL" id="UPTC01000956">
    <property type="protein sequence ID" value="VBB30690.1"/>
    <property type="molecule type" value="Genomic_DNA"/>
</dbReference>
<organism evidence="10 11">
    <name type="scientific">Acanthocheilonema viteae</name>
    <name type="common">Filarial nematode worm</name>
    <name type="synonym">Dipetalonema viteae</name>
    <dbReference type="NCBI Taxonomy" id="6277"/>
    <lineage>
        <taxon>Eukaryota</taxon>
        <taxon>Metazoa</taxon>
        <taxon>Ecdysozoa</taxon>
        <taxon>Nematoda</taxon>
        <taxon>Chromadorea</taxon>
        <taxon>Rhabditida</taxon>
        <taxon>Spirurina</taxon>
        <taxon>Spiruromorpha</taxon>
        <taxon>Filarioidea</taxon>
        <taxon>Onchocercidae</taxon>
        <taxon>Acanthocheilonema</taxon>
    </lineage>
</organism>
<dbReference type="STRING" id="6277.A0A498SFT4"/>
<evidence type="ECO:0000313" key="10">
    <source>
        <dbReference type="EMBL" id="VBB30690.1"/>
    </source>
</evidence>
<evidence type="ECO:0000256" key="3">
    <source>
        <dbReference type="ARBA" id="ARBA00022490"/>
    </source>
</evidence>
<proteinExistence type="inferred from homology"/>
<dbReference type="GO" id="GO:0012505">
    <property type="term" value="C:endomembrane system"/>
    <property type="evidence" value="ECO:0007669"/>
    <property type="project" value="UniProtKB-SubCell"/>
</dbReference>
<keyword evidence="6" id="KW-0449">Lipoprotein</keyword>
<evidence type="ECO:0000256" key="8">
    <source>
        <dbReference type="ARBA" id="ARBA00037868"/>
    </source>
</evidence>
<dbReference type="Proteomes" id="UP000276991">
    <property type="component" value="Unassembled WGS sequence"/>
</dbReference>
<dbReference type="GO" id="GO:0016236">
    <property type="term" value="P:macroautophagy"/>
    <property type="evidence" value="ECO:0007669"/>
    <property type="project" value="UniProtKB-ARBA"/>
</dbReference>
<reference evidence="10 11" key="1">
    <citation type="submission" date="2018-08" db="EMBL/GenBank/DDBJ databases">
        <authorList>
            <person name="Laetsch R D."/>
            <person name="Stevens L."/>
            <person name="Kumar S."/>
            <person name="Blaxter L. M."/>
        </authorList>
    </citation>
    <scope>NUCLEOTIDE SEQUENCE [LARGE SCALE GENOMIC DNA]</scope>
</reference>
<keyword evidence="5" id="KW-0472">Membrane</keyword>
<evidence type="ECO:0000256" key="4">
    <source>
        <dbReference type="ARBA" id="ARBA00023006"/>
    </source>
</evidence>
<dbReference type="SUPFAM" id="SSF54236">
    <property type="entry name" value="Ubiquitin-like"/>
    <property type="match status" value="1"/>
</dbReference>
<accession>A0A498SFT4</accession>
<evidence type="ECO:0000256" key="5">
    <source>
        <dbReference type="ARBA" id="ARBA00023136"/>
    </source>
</evidence>
<dbReference type="CDD" id="cd16129">
    <property type="entry name" value="Ubl_ATG8_MAP1LC3"/>
    <property type="match status" value="1"/>
</dbReference>
<dbReference type="Gene3D" id="3.10.20.90">
    <property type="entry name" value="Phosphatidylinositol 3-kinase Catalytic Subunit, Chain A, domain 1"/>
    <property type="match status" value="1"/>
</dbReference>
<protein>
    <submittedName>
        <fullName evidence="10">Uncharacterized protein</fullName>
    </submittedName>
</protein>
<keyword evidence="7" id="KW-0968">Cytoplasmic vesicle</keyword>
<evidence type="ECO:0000256" key="7">
    <source>
        <dbReference type="ARBA" id="ARBA00023329"/>
    </source>
</evidence>
<dbReference type="InterPro" id="IPR004241">
    <property type="entry name" value="Atg8-like"/>
</dbReference>
<evidence type="ECO:0000256" key="2">
    <source>
        <dbReference type="ARBA" id="ARBA00007293"/>
    </source>
</evidence>
<keyword evidence="11" id="KW-1185">Reference proteome</keyword>
<dbReference type="Pfam" id="PF02991">
    <property type="entry name" value="ATG8"/>
    <property type="match status" value="1"/>
</dbReference>
<dbReference type="FunFam" id="3.10.20.90:FF:000149">
    <property type="entry name" value="microtubule-associated proteins 1A/1B light chain 3C"/>
    <property type="match status" value="1"/>
</dbReference>
<name>A0A498SFT4_ACAVI</name>
<evidence type="ECO:0000256" key="1">
    <source>
        <dbReference type="ARBA" id="ARBA00004419"/>
    </source>
</evidence>
<gene>
    <name evidence="10" type="ORF">NAV_LOCUS5481</name>
</gene>
<dbReference type="PANTHER" id="PTHR10969">
    <property type="entry name" value="MICROTUBULE-ASSOCIATED PROTEINS 1A/1B LIGHT CHAIN 3-RELATED"/>
    <property type="match status" value="1"/>
</dbReference>
<dbReference type="AlphaFoldDB" id="A0A498SFT4"/>
<sequence length="200" mass="23281">MAFSGYIPTFKERHSFGRTLFIALAARSKDAAEARQQQPNKIPVVIERFEGEKYLPLLDRCKFLVPDHITIAELMQIVRRRLQLHPDQTFFLLVNEKSMVSNSMNMYQLYQQEADQDGFLYMVYTSQPAFDGFALWLCDKGTGIMRAGERRQTMVESSHVVRLDGSVPHKLTEDEDRMSSDLFPYSVNYFVTYYQLLRAI</sequence>
<comment type="subcellular location">
    <subcellularLocation>
        <location evidence="1">Cytoplasmic vesicle</location>
        <location evidence="1">Autophagosome</location>
    </subcellularLocation>
    <subcellularLocation>
        <location evidence="8">Endomembrane system</location>
        <topology evidence="8">Lipid-anchor</topology>
    </subcellularLocation>
</comment>
<dbReference type="GO" id="GO:0005776">
    <property type="term" value="C:autophagosome"/>
    <property type="evidence" value="ECO:0007669"/>
    <property type="project" value="UniProtKB-SubCell"/>
</dbReference>
<dbReference type="InterPro" id="IPR029071">
    <property type="entry name" value="Ubiquitin-like_domsf"/>
</dbReference>
<comment type="similarity">
    <text evidence="2 9">Belongs to the ATG8 family.</text>
</comment>
<dbReference type="OrthoDB" id="6738456at2759"/>
<dbReference type="GO" id="GO:0006950">
    <property type="term" value="P:response to stress"/>
    <property type="evidence" value="ECO:0007669"/>
    <property type="project" value="UniProtKB-ARBA"/>
</dbReference>
<evidence type="ECO:0000256" key="9">
    <source>
        <dbReference type="RuleBase" id="RU004384"/>
    </source>
</evidence>
<dbReference type="GO" id="GO:0031410">
    <property type="term" value="C:cytoplasmic vesicle"/>
    <property type="evidence" value="ECO:0007669"/>
    <property type="project" value="UniProtKB-KW"/>
</dbReference>